<name>A0A9W9V9W9_9EURO</name>
<dbReference type="OrthoDB" id="58416at2759"/>
<evidence type="ECO:0000313" key="3">
    <source>
        <dbReference type="Proteomes" id="UP001147752"/>
    </source>
</evidence>
<keyword evidence="3" id="KW-1185">Reference proteome</keyword>
<dbReference type="EMBL" id="JAPZBT010000002">
    <property type="protein sequence ID" value="KAJ5371770.1"/>
    <property type="molecule type" value="Genomic_DNA"/>
</dbReference>
<evidence type="ECO:0000259" key="1">
    <source>
        <dbReference type="Pfam" id="PF01814"/>
    </source>
</evidence>
<reference evidence="2" key="1">
    <citation type="submission" date="2022-12" db="EMBL/GenBank/DDBJ databases">
        <authorList>
            <person name="Petersen C."/>
        </authorList>
    </citation>
    <scope>NUCLEOTIDE SEQUENCE</scope>
    <source>
        <strain evidence="2">IBT 3081</strain>
    </source>
</reference>
<dbReference type="Pfam" id="PF01814">
    <property type="entry name" value="Hemerythrin"/>
    <property type="match status" value="1"/>
</dbReference>
<dbReference type="InterPro" id="IPR012312">
    <property type="entry name" value="Hemerythrin-like"/>
</dbReference>
<dbReference type="InterPro" id="IPR053206">
    <property type="entry name" value="Dimeric_xanthone_biosynth"/>
</dbReference>
<comment type="caution">
    <text evidence="2">The sequence shown here is derived from an EMBL/GenBank/DDBJ whole genome shotgun (WGS) entry which is preliminary data.</text>
</comment>
<dbReference type="GeneID" id="81460689"/>
<evidence type="ECO:0000313" key="2">
    <source>
        <dbReference type="EMBL" id="KAJ5371770.1"/>
    </source>
</evidence>
<organism evidence="2 3">
    <name type="scientific">Penicillium concentricum</name>
    <dbReference type="NCBI Taxonomy" id="293559"/>
    <lineage>
        <taxon>Eukaryota</taxon>
        <taxon>Fungi</taxon>
        <taxon>Dikarya</taxon>
        <taxon>Ascomycota</taxon>
        <taxon>Pezizomycotina</taxon>
        <taxon>Eurotiomycetes</taxon>
        <taxon>Eurotiomycetidae</taxon>
        <taxon>Eurotiales</taxon>
        <taxon>Aspergillaceae</taxon>
        <taxon>Penicillium</taxon>
    </lineage>
</organism>
<gene>
    <name evidence="2" type="ORF">N7517_003776</name>
</gene>
<feature type="domain" description="Hemerythrin-like" evidence="1">
    <location>
        <begin position="34"/>
        <end position="161"/>
    </location>
</feature>
<dbReference type="PANTHER" id="PTHR38048">
    <property type="entry name" value="EXPRESSED PROTEIN"/>
    <property type="match status" value="1"/>
</dbReference>
<reference evidence="2" key="2">
    <citation type="journal article" date="2023" name="IMA Fungus">
        <title>Comparative genomic study of the Penicillium genus elucidates a diverse pangenome and 15 lateral gene transfer events.</title>
        <authorList>
            <person name="Petersen C."/>
            <person name="Sorensen T."/>
            <person name="Nielsen M.R."/>
            <person name="Sondergaard T.E."/>
            <person name="Sorensen J.L."/>
            <person name="Fitzpatrick D.A."/>
            <person name="Frisvad J.C."/>
            <person name="Nielsen K.L."/>
        </authorList>
    </citation>
    <scope>NUCLEOTIDE SEQUENCE</scope>
    <source>
        <strain evidence="2">IBT 3081</strain>
    </source>
</reference>
<protein>
    <recommendedName>
        <fullName evidence="1">Hemerythrin-like domain-containing protein</fullName>
    </recommendedName>
</protein>
<dbReference type="AlphaFoldDB" id="A0A9W9V9W9"/>
<proteinExistence type="predicted"/>
<accession>A0A9W9V9W9</accession>
<sequence>MTVIDGTQIWADTPWPLIPTTKNASKHAAVYIAKEMTHTHNCMLRGLNSIYHQAENVQKPEDITDLLFFIKCWTGWVSHHHIMEEEMMFPGFEKVIGTPGFLGDNVEQHHGFQPQLKILQDYSAHTKLAGYDPSIIRKTIEVMGPSFRDHLGDEIDSLLRMIDYNPEALMKVYKSCVAEATKQDKQVVPPMVLGLRDVTFEGGNQWPSLPPMAGWVINYFFARKHSHAWRFLPCNGWGKPRRLAFGPKREAKK</sequence>
<dbReference type="Proteomes" id="UP001147752">
    <property type="component" value="Unassembled WGS sequence"/>
</dbReference>
<dbReference type="RefSeq" id="XP_056577756.1">
    <property type="nucleotide sequence ID" value="XM_056721506.1"/>
</dbReference>
<dbReference type="PANTHER" id="PTHR38048:SF2">
    <property type="entry name" value="HEMERYTHRIN-LIKE DOMAIN-CONTAINING PROTEIN"/>
    <property type="match status" value="1"/>
</dbReference>